<dbReference type="PROSITE" id="PS00523">
    <property type="entry name" value="SULFATASE_1"/>
    <property type="match status" value="1"/>
</dbReference>
<keyword evidence="5" id="KW-1185">Reference proteome</keyword>
<dbReference type="PANTHER" id="PTHR43108">
    <property type="entry name" value="N-ACETYLGLUCOSAMINE-6-SULFATASE FAMILY MEMBER"/>
    <property type="match status" value="1"/>
</dbReference>
<dbReference type="RefSeq" id="WP_377065015.1">
    <property type="nucleotide sequence ID" value="NZ_JBHSJJ010000006.1"/>
</dbReference>
<dbReference type="Proteomes" id="UP001595818">
    <property type="component" value="Unassembled WGS sequence"/>
</dbReference>
<accession>A0ABV9T1Q0</accession>
<protein>
    <submittedName>
        <fullName evidence="4">Sulfatase</fullName>
    </submittedName>
</protein>
<evidence type="ECO:0000256" key="1">
    <source>
        <dbReference type="ARBA" id="ARBA00008779"/>
    </source>
</evidence>
<feature type="domain" description="N-sulphoglucosamine sulphohydrolase C-terminal" evidence="3">
    <location>
        <begin position="364"/>
        <end position="515"/>
    </location>
</feature>
<comment type="similarity">
    <text evidence="1">Belongs to the sulfatase family.</text>
</comment>
<dbReference type="InterPro" id="IPR032506">
    <property type="entry name" value="SGSH_C"/>
</dbReference>
<gene>
    <name evidence="4" type="ORF">ACFPFU_12640</name>
</gene>
<evidence type="ECO:0000313" key="4">
    <source>
        <dbReference type="EMBL" id="MFC4872539.1"/>
    </source>
</evidence>
<keyword evidence="2" id="KW-0378">Hydrolase</keyword>
<dbReference type="SUPFAM" id="SSF53649">
    <property type="entry name" value="Alkaline phosphatase-like"/>
    <property type="match status" value="1"/>
</dbReference>
<reference evidence="5" key="1">
    <citation type="journal article" date="2019" name="Int. J. Syst. Evol. Microbiol.">
        <title>The Global Catalogue of Microorganisms (GCM) 10K type strain sequencing project: providing services to taxonomists for standard genome sequencing and annotation.</title>
        <authorList>
            <consortium name="The Broad Institute Genomics Platform"/>
            <consortium name="The Broad Institute Genome Sequencing Center for Infectious Disease"/>
            <person name="Wu L."/>
            <person name="Ma J."/>
        </authorList>
    </citation>
    <scope>NUCLEOTIDE SEQUENCE [LARGE SCALE GENOMIC DNA]</scope>
    <source>
        <strain evidence="5">CGMCC 4.7466</strain>
    </source>
</reference>
<dbReference type="PANTHER" id="PTHR43108:SF6">
    <property type="entry name" value="N-SULPHOGLUCOSAMINE SULPHOHYDROLASE"/>
    <property type="match status" value="1"/>
</dbReference>
<dbReference type="EMBL" id="JBHSJJ010000006">
    <property type="protein sequence ID" value="MFC4872539.1"/>
    <property type="molecule type" value="Genomic_DNA"/>
</dbReference>
<sequence length="542" mass="62952">MRLANKKLLPTWLGFFPLIAWTILMTACSKEEKSVPKRPNIIFIMADDHASRTISAYEGAINHTPNIDRLAEEGAVFLNSFCGNSICGPSRATILTGKHSHMNGVTGNGAPWDSTQVVFPRLLKDAGYQSVLFGKWHLNSKPADEFDEYKILTGAGKQGFYYNPEFFTKGKGTETVEGYSTDLVTDDALQWLKESRNEEEPFLMLVQYKSTHVPRMPPLRLLNKYMDDTIPEPETFFDDFATRSHYATDVNFHIREHRPLPQYGTYDPKKENIYLARMSDEQLKAYHEVIDPQNREFQKMKEEGLLRGDSMKKYAYQRFIKDYLRCVDAIDENVGRILDWLDADEELKNNTIVIYCSDQDYFTGEHGYAEKRLMYEGAINMPLLIRWPDKIKPGTRVQDMVQNIDYAPTFLDMAGIEIPTDMQGKSFKPVVEDKSVPDWREAVYYHYYDHGQHVVGRHDGIRDKRYKLIHFYTDDTWEFYDLENDPNELYNAYGDKSYEAEIKRMEEGLVNLRKQYKVPEWVFSPPYVSLKGIEQTQGANKD</sequence>
<comment type="caution">
    <text evidence="4">The sequence shown here is derived from an EMBL/GenBank/DDBJ whole genome shotgun (WGS) entry which is preliminary data.</text>
</comment>
<name>A0ABV9T1Q0_9BACT</name>
<evidence type="ECO:0000259" key="3">
    <source>
        <dbReference type="Pfam" id="PF16347"/>
    </source>
</evidence>
<dbReference type="Pfam" id="PF16347">
    <property type="entry name" value="SGSH_C"/>
    <property type="match status" value="1"/>
</dbReference>
<dbReference type="InterPro" id="IPR024607">
    <property type="entry name" value="Sulfatase_CS"/>
</dbReference>
<proteinExistence type="inferred from homology"/>
<dbReference type="PROSITE" id="PS51257">
    <property type="entry name" value="PROKAR_LIPOPROTEIN"/>
    <property type="match status" value="1"/>
</dbReference>
<organism evidence="4 5">
    <name type="scientific">Negadavirga shengliensis</name>
    <dbReference type="NCBI Taxonomy" id="1389218"/>
    <lineage>
        <taxon>Bacteria</taxon>
        <taxon>Pseudomonadati</taxon>
        <taxon>Bacteroidota</taxon>
        <taxon>Cytophagia</taxon>
        <taxon>Cytophagales</taxon>
        <taxon>Cyclobacteriaceae</taxon>
        <taxon>Negadavirga</taxon>
    </lineage>
</organism>
<dbReference type="InterPro" id="IPR002591">
    <property type="entry name" value="Phosphodiest/P_Trfase"/>
</dbReference>
<dbReference type="Pfam" id="PF01663">
    <property type="entry name" value="Phosphodiest"/>
    <property type="match status" value="1"/>
</dbReference>
<dbReference type="CDD" id="cd16031">
    <property type="entry name" value="G6S_like"/>
    <property type="match status" value="1"/>
</dbReference>
<dbReference type="InterPro" id="IPR017850">
    <property type="entry name" value="Alkaline_phosphatase_core_sf"/>
</dbReference>
<evidence type="ECO:0000256" key="2">
    <source>
        <dbReference type="ARBA" id="ARBA00022801"/>
    </source>
</evidence>
<evidence type="ECO:0000313" key="5">
    <source>
        <dbReference type="Proteomes" id="UP001595818"/>
    </source>
</evidence>
<dbReference type="Gene3D" id="3.40.720.10">
    <property type="entry name" value="Alkaline Phosphatase, subunit A"/>
    <property type="match status" value="1"/>
</dbReference>